<comment type="subcellular location">
    <subcellularLocation>
        <location evidence="1">Secreted</location>
    </subcellularLocation>
</comment>
<dbReference type="RefSeq" id="WP_150060866.1">
    <property type="nucleotide sequence ID" value="NZ_JACHII010000003.1"/>
</dbReference>
<dbReference type="Pfam" id="PF00353">
    <property type="entry name" value="HemolysinCabind"/>
    <property type="match status" value="6"/>
</dbReference>
<accession>A0A5M6IGQ7</accession>
<evidence type="ECO:0000256" key="2">
    <source>
        <dbReference type="ARBA" id="ARBA00022525"/>
    </source>
</evidence>
<feature type="compositionally biased region" description="Gly residues" evidence="3">
    <location>
        <begin position="229"/>
        <end position="250"/>
    </location>
</feature>
<dbReference type="OrthoDB" id="7296523at2"/>
<evidence type="ECO:0000313" key="4">
    <source>
        <dbReference type="EMBL" id="KAA5606855.1"/>
    </source>
</evidence>
<dbReference type="InterPro" id="IPR001343">
    <property type="entry name" value="Hemolysn_Ca-bd"/>
</dbReference>
<gene>
    <name evidence="4" type="ORF">F1188_02760</name>
</gene>
<dbReference type="EMBL" id="VWPJ01000002">
    <property type="protein sequence ID" value="KAA5606855.1"/>
    <property type="molecule type" value="Genomic_DNA"/>
</dbReference>
<protein>
    <submittedName>
        <fullName evidence="4">Calcium-binding protein</fullName>
    </submittedName>
</protein>
<dbReference type="PANTHER" id="PTHR38340:SF1">
    <property type="entry name" value="S-LAYER PROTEIN"/>
    <property type="match status" value="1"/>
</dbReference>
<sequence>MSGVWNYNPNNMGVFSLYLNGIAMSTTDWTTTDVVIAVDGTNWRTSVAMGSHLLESSTGTPADTTTDYLYIDDTSATTGTLNLTGGDLNDTAIATANNDTLSGGAGNDYLYGYTGDDSLVGGSGNDTLSGVNGNDTLQGDAGNDTLTGGNGNDTLDGGADNDTLDGGSGNDTLTGGDGTDTLSGGAENDTLDGGASNDSLDGGTGDDSLTGGSGNDTLIGGSDNDSLDGGTGYDSLDGGGGTDSLTGGDGNDVLTGGAGNDTLTGGDGNDTVRGALSDFTGDTITDFSFDDTLVVTGADLSGLAGKTAGAIDLSGYGGSGTLTLTGVTGAFAATYGGGNTTITLTASVPSGGSSGGSTTETTTEDGASVTVTTTPQANGTVVTRTIAPFSGFQPGETDQGDNALSDHRLAGTSNAPVVSAQLPVGVGLTSSGLATPQTRALALTDLVGRIEAETDAGSATQAHMTGVGQAFLNTLPPTANLYVTTITPTVSGDTAPGQPIVITGGGASVVTQEALVIDARSLPSGTVLQLEDVAFAAIVGDVTVTGGAGDNMVVGDGSAQVIRLGEGDDILDGGAGDDQVGSEGGDDILIGGLGDDVITGGTGSDTAAFAGSFAAATITRGETITVSDTATEGGGTDVIGDDVELLAFTADQAMTLVRTDGHSLVAGVGFDAAFYLAQNTDVAAAVEAGVFVSAAEHFAAVGLAEGRAANPVFNEAWYQATYRDVADAVGAGIFASAAQHYALFGAQEGRDPGAWFDASAYRDANADVAASEFSALEHFVLYGAAEGRAGAVLDTALLVA</sequence>
<dbReference type="Proteomes" id="UP000324065">
    <property type="component" value="Unassembled WGS sequence"/>
</dbReference>
<feature type="compositionally biased region" description="Low complexity" evidence="3">
    <location>
        <begin position="196"/>
        <end position="210"/>
    </location>
</feature>
<dbReference type="GO" id="GO:0005509">
    <property type="term" value="F:calcium ion binding"/>
    <property type="evidence" value="ECO:0007669"/>
    <property type="project" value="InterPro"/>
</dbReference>
<dbReference type="PROSITE" id="PS00330">
    <property type="entry name" value="HEMOLYSIN_CALCIUM"/>
    <property type="match status" value="7"/>
</dbReference>
<proteinExistence type="predicted"/>
<dbReference type="GO" id="GO:0005576">
    <property type="term" value="C:extracellular region"/>
    <property type="evidence" value="ECO:0007669"/>
    <property type="project" value="UniProtKB-SubCell"/>
</dbReference>
<comment type="caution">
    <text evidence="4">The sequence shown here is derived from an EMBL/GenBank/DDBJ whole genome shotgun (WGS) entry which is preliminary data.</text>
</comment>
<feature type="region of interest" description="Disordered" evidence="3">
    <location>
        <begin position="124"/>
        <end position="270"/>
    </location>
</feature>
<evidence type="ECO:0000256" key="1">
    <source>
        <dbReference type="ARBA" id="ARBA00004613"/>
    </source>
</evidence>
<dbReference type="PRINTS" id="PR00313">
    <property type="entry name" value="CABNDNGRPT"/>
</dbReference>
<keyword evidence="5" id="KW-1185">Reference proteome</keyword>
<dbReference type="InterPro" id="IPR018511">
    <property type="entry name" value="Hemolysin-typ_Ca-bd_CS"/>
</dbReference>
<dbReference type="InterPro" id="IPR011049">
    <property type="entry name" value="Serralysin-like_metalloprot_C"/>
</dbReference>
<evidence type="ECO:0000313" key="5">
    <source>
        <dbReference type="Proteomes" id="UP000324065"/>
    </source>
</evidence>
<dbReference type="PANTHER" id="PTHR38340">
    <property type="entry name" value="S-LAYER PROTEIN"/>
    <property type="match status" value="1"/>
</dbReference>
<feature type="compositionally biased region" description="Polar residues" evidence="3">
    <location>
        <begin position="125"/>
        <end position="137"/>
    </location>
</feature>
<evidence type="ECO:0000256" key="3">
    <source>
        <dbReference type="SAM" id="MobiDB-lite"/>
    </source>
</evidence>
<dbReference type="InterPro" id="IPR050557">
    <property type="entry name" value="RTX_toxin/Mannuronan_C5-epim"/>
</dbReference>
<dbReference type="AlphaFoldDB" id="A0A5M6IGQ7"/>
<feature type="region of interest" description="Disordered" evidence="3">
    <location>
        <begin position="347"/>
        <end position="367"/>
    </location>
</feature>
<dbReference type="SUPFAM" id="SSF51120">
    <property type="entry name" value="beta-Roll"/>
    <property type="match status" value="2"/>
</dbReference>
<organism evidence="4 5">
    <name type="scientific">Roseospira marina</name>
    <dbReference type="NCBI Taxonomy" id="140057"/>
    <lineage>
        <taxon>Bacteria</taxon>
        <taxon>Pseudomonadati</taxon>
        <taxon>Pseudomonadota</taxon>
        <taxon>Alphaproteobacteria</taxon>
        <taxon>Rhodospirillales</taxon>
        <taxon>Rhodospirillaceae</taxon>
        <taxon>Roseospira</taxon>
    </lineage>
</organism>
<dbReference type="Gene3D" id="2.150.10.10">
    <property type="entry name" value="Serralysin-like metalloprotease, C-terminal"/>
    <property type="match status" value="4"/>
</dbReference>
<name>A0A5M6IGQ7_9PROT</name>
<feature type="compositionally biased region" description="Low complexity" evidence="3">
    <location>
        <begin position="139"/>
        <end position="185"/>
    </location>
</feature>
<reference evidence="4 5" key="1">
    <citation type="submission" date="2019-09" db="EMBL/GenBank/DDBJ databases">
        <title>Genome sequence of Roseospira marina, one of the more divergent members of the non-sulfur purple photosynthetic bacterial family, the Rhodospirillaceae.</title>
        <authorList>
            <person name="Meyer T."/>
            <person name="Kyndt J."/>
        </authorList>
    </citation>
    <scope>NUCLEOTIDE SEQUENCE [LARGE SCALE GENOMIC DNA]</scope>
    <source>
        <strain evidence="4 5">DSM 15113</strain>
    </source>
</reference>
<keyword evidence="2" id="KW-0964">Secreted</keyword>